<evidence type="ECO:0000313" key="3">
    <source>
        <dbReference type="Proteomes" id="UP000035350"/>
    </source>
</evidence>
<comment type="caution">
    <text evidence="2">The sequence shown here is derived from an EMBL/GenBank/DDBJ whole genome shotgun (WGS) entry which is preliminary data.</text>
</comment>
<keyword evidence="1" id="KW-0732">Signal</keyword>
<accession>A0A0G8C813</accession>
<evidence type="ECO:0000313" key="2">
    <source>
        <dbReference type="EMBL" id="KKZ95910.1"/>
    </source>
</evidence>
<name>A0A0G8C813_9BACI</name>
<dbReference type="EMBL" id="LCYN01000018">
    <property type="protein sequence ID" value="KKZ95910.1"/>
    <property type="molecule type" value="Genomic_DNA"/>
</dbReference>
<evidence type="ECO:0000256" key="1">
    <source>
        <dbReference type="SAM" id="SignalP"/>
    </source>
</evidence>
<feature type="signal peptide" evidence="1">
    <location>
        <begin position="1"/>
        <end position="25"/>
    </location>
</feature>
<dbReference type="PATRIC" id="fig|1396.433.peg.2093"/>
<reference evidence="2 3" key="1">
    <citation type="journal article" date="2015" name="Genome Announc.">
        <title>Next-Generation Whole-Genome Sequencing of Eight Strains of Bacillus cereus, Isolated from Food.</title>
        <authorList>
            <person name="Krawczyk A.O."/>
            <person name="de Jong A."/>
            <person name="Eijlander R.T."/>
            <person name="Berendsen E.M."/>
            <person name="Holsappel S."/>
            <person name="Wells-Bennik M.H."/>
            <person name="Kuipers O.P."/>
        </authorList>
    </citation>
    <scope>NUCLEOTIDE SEQUENCE [LARGE SCALE GENOMIC DNA]</scope>
    <source>
        <strain evidence="2 3">B4147</strain>
    </source>
</reference>
<protein>
    <submittedName>
        <fullName evidence="2">Uncharacterized protein</fullName>
    </submittedName>
</protein>
<feature type="chain" id="PRO_5002570821" evidence="1">
    <location>
        <begin position="26"/>
        <end position="113"/>
    </location>
</feature>
<dbReference type="RefSeq" id="WP_046958483.1">
    <property type="nucleotide sequence ID" value="NZ_LCYN01000018.1"/>
</dbReference>
<dbReference type="Proteomes" id="UP000035350">
    <property type="component" value="Unassembled WGS sequence"/>
</dbReference>
<reference evidence="3" key="2">
    <citation type="submission" date="2015-04" db="EMBL/GenBank/DDBJ databases">
        <title>Draft Genome Sequences of Eight Spore-Forming Food Isolates of Bacillus cereus Genome sequencing.</title>
        <authorList>
            <person name="Krawcyk A.O."/>
            <person name="de Jong A."/>
            <person name="Eijlander R.T."/>
            <person name="Berendsen E.M."/>
            <person name="Holsappel S."/>
            <person name="Wells-Bennik M."/>
            <person name="Kuipers O.P."/>
        </authorList>
    </citation>
    <scope>NUCLEOTIDE SEQUENCE [LARGE SCALE GENOMIC DNA]</scope>
    <source>
        <strain evidence="3">B4147</strain>
    </source>
</reference>
<dbReference type="AlphaFoldDB" id="A0A0G8C813"/>
<organism evidence="2 3">
    <name type="scientific">Bacillus wiedmannii</name>
    <dbReference type="NCBI Taxonomy" id="1890302"/>
    <lineage>
        <taxon>Bacteria</taxon>
        <taxon>Bacillati</taxon>
        <taxon>Bacillota</taxon>
        <taxon>Bacilli</taxon>
        <taxon>Bacillales</taxon>
        <taxon>Bacillaceae</taxon>
        <taxon>Bacillus</taxon>
        <taxon>Bacillus cereus group</taxon>
    </lineage>
</organism>
<proteinExistence type="predicted"/>
<sequence length="113" mass="11194">MKKIPVILGVVGLSIGLLGTSAVGAASDSSSAMVKEKTLAVSEQNSNEGVQPRWAGQVAKSFVTGFASSAAVNALVSGSKSSDVSGYGGSGYASCGGLVGGHAPEMDRVEFGR</sequence>
<gene>
    <name evidence="2" type="ORF">B4147_5873</name>
</gene>